<dbReference type="EMBL" id="DS115945">
    <property type="protein sequence ID" value="EAX83432.1"/>
    <property type="molecule type" value="Genomic_DNA"/>
</dbReference>
<keyword evidence="1" id="KW-0812">Transmembrane</keyword>
<dbReference type="Gene3D" id="1.25.40.20">
    <property type="entry name" value="Ankyrin repeat-containing domain"/>
    <property type="match status" value="1"/>
</dbReference>
<gene>
    <name evidence="2" type="ORF">TVAG_466540</name>
</gene>
<keyword evidence="1" id="KW-1133">Transmembrane helix</keyword>
<dbReference type="VEuPathDB" id="TrichDB:TVAGG3_0569270"/>
<dbReference type="KEGG" id="tva:4741064"/>
<evidence type="ECO:0000256" key="1">
    <source>
        <dbReference type="SAM" id="Phobius"/>
    </source>
</evidence>
<dbReference type="InParanoid" id="A2GHD5"/>
<accession>A2GHD5</accession>
<dbReference type="InterPro" id="IPR036770">
    <property type="entry name" value="Ankyrin_rpt-contain_sf"/>
</dbReference>
<protein>
    <recommendedName>
        <fullName evidence="4">DUF3447 domain-containing protein</fullName>
    </recommendedName>
</protein>
<reference evidence="2" key="1">
    <citation type="submission" date="2006-10" db="EMBL/GenBank/DDBJ databases">
        <authorList>
            <person name="Amadeo P."/>
            <person name="Zhao Q."/>
            <person name="Wortman J."/>
            <person name="Fraser-Liggett C."/>
            <person name="Carlton J."/>
        </authorList>
    </citation>
    <scope>NUCLEOTIDE SEQUENCE</scope>
    <source>
        <strain evidence="2">G3</strain>
    </source>
</reference>
<dbReference type="Proteomes" id="UP000001542">
    <property type="component" value="Unassembled WGS sequence"/>
</dbReference>
<dbReference type="SMR" id="A2GHD5"/>
<evidence type="ECO:0000313" key="2">
    <source>
        <dbReference type="EMBL" id="EAX83432.1"/>
    </source>
</evidence>
<dbReference type="PANTHER" id="PTHR24159">
    <property type="match status" value="1"/>
</dbReference>
<name>A2GHD5_TRIV3</name>
<keyword evidence="1" id="KW-0472">Membrane</keyword>
<dbReference type="RefSeq" id="XP_001296362.1">
    <property type="nucleotide sequence ID" value="XM_001296361.1"/>
</dbReference>
<dbReference type="PANTHER" id="PTHR24159:SF5">
    <property type="entry name" value="ANK_REP_REGION DOMAIN-CONTAINING PROTEIN"/>
    <property type="match status" value="1"/>
</dbReference>
<keyword evidence="3" id="KW-1185">Reference proteome</keyword>
<organism evidence="2 3">
    <name type="scientific">Trichomonas vaginalis (strain ATCC PRA-98 / G3)</name>
    <dbReference type="NCBI Taxonomy" id="412133"/>
    <lineage>
        <taxon>Eukaryota</taxon>
        <taxon>Metamonada</taxon>
        <taxon>Parabasalia</taxon>
        <taxon>Trichomonadida</taxon>
        <taxon>Trichomonadidae</taxon>
        <taxon>Trichomonas</taxon>
    </lineage>
</organism>
<evidence type="ECO:0000313" key="3">
    <source>
        <dbReference type="Proteomes" id="UP000001542"/>
    </source>
</evidence>
<dbReference type="VEuPathDB" id="TrichDB:TVAG_466540"/>
<reference evidence="2" key="2">
    <citation type="journal article" date="2007" name="Science">
        <title>Draft genome sequence of the sexually transmitted pathogen Trichomonas vaginalis.</title>
        <authorList>
            <person name="Carlton J.M."/>
            <person name="Hirt R.P."/>
            <person name="Silva J.C."/>
            <person name="Delcher A.L."/>
            <person name="Schatz M."/>
            <person name="Zhao Q."/>
            <person name="Wortman J.R."/>
            <person name="Bidwell S.L."/>
            <person name="Alsmark U.C.M."/>
            <person name="Besteiro S."/>
            <person name="Sicheritz-Ponten T."/>
            <person name="Noel C.J."/>
            <person name="Dacks J.B."/>
            <person name="Foster P.G."/>
            <person name="Simillion C."/>
            <person name="Van de Peer Y."/>
            <person name="Miranda-Saavedra D."/>
            <person name="Barton G.J."/>
            <person name="Westrop G.D."/>
            <person name="Mueller S."/>
            <person name="Dessi D."/>
            <person name="Fiori P.L."/>
            <person name="Ren Q."/>
            <person name="Paulsen I."/>
            <person name="Zhang H."/>
            <person name="Bastida-Corcuera F.D."/>
            <person name="Simoes-Barbosa A."/>
            <person name="Brown M.T."/>
            <person name="Hayes R.D."/>
            <person name="Mukherjee M."/>
            <person name="Okumura C.Y."/>
            <person name="Schneider R."/>
            <person name="Smith A.J."/>
            <person name="Vanacova S."/>
            <person name="Villalvazo M."/>
            <person name="Haas B.J."/>
            <person name="Pertea M."/>
            <person name="Feldblyum T.V."/>
            <person name="Utterback T.R."/>
            <person name="Shu C.L."/>
            <person name="Osoegawa K."/>
            <person name="de Jong P.J."/>
            <person name="Hrdy I."/>
            <person name="Horvathova L."/>
            <person name="Zubacova Z."/>
            <person name="Dolezal P."/>
            <person name="Malik S.B."/>
            <person name="Logsdon J.M. Jr."/>
            <person name="Henze K."/>
            <person name="Gupta A."/>
            <person name="Wang C.C."/>
            <person name="Dunne R.L."/>
            <person name="Upcroft J.A."/>
            <person name="Upcroft P."/>
            <person name="White O."/>
            <person name="Salzberg S.L."/>
            <person name="Tang P."/>
            <person name="Chiu C.-H."/>
            <person name="Lee Y.-S."/>
            <person name="Embley T.M."/>
            <person name="Coombs G.H."/>
            <person name="Mottram J.C."/>
            <person name="Tachezy J."/>
            <person name="Fraser-Liggett C.M."/>
            <person name="Johnson P.J."/>
        </authorList>
    </citation>
    <scope>NUCLEOTIDE SEQUENCE [LARGE SCALE GENOMIC DNA]</scope>
    <source>
        <strain evidence="2">G3</strain>
    </source>
</reference>
<proteinExistence type="predicted"/>
<dbReference type="AlphaFoldDB" id="A2GHD5"/>
<feature type="transmembrane region" description="Helical" evidence="1">
    <location>
        <begin position="271"/>
        <end position="292"/>
    </location>
</feature>
<dbReference type="SUPFAM" id="SSF48403">
    <property type="entry name" value="Ankyrin repeat"/>
    <property type="match status" value="1"/>
</dbReference>
<evidence type="ECO:0008006" key="4">
    <source>
        <dbReference type="Google" id="ProtNLM"/>
    </source>
</evidence>
<sequence>MSSSEQSNNETECDFSDIKPIEAFEYPNQASKMIWRVNSDNILQISSQIIEFITNNKISIQMALHLIDIFSQPRDKDIKLLAELYLKISNAFSYIHEPENKRLATLLHYQGFKFENFRPKMKEEEILNLYSTESPLYYIAWDKVDDLKIKFPNLDINEKIDFEITPLNCAIKYGSELCFNYLKNLGAQYNEYSEKYAVQGGNKIIFMQMIEDGKSFDKMINIALDYRNYEIAEYLKSNFGQTPDSIAESMHFGNYDIASYLLSNGEDINKIYNLFLFILIIILYHSLSFHIYHCYIGFSFFSY</sequence>